<feature type="transmembrane region" description="Helical" evidence="15">
    <location>
        <begin position="231"/>
        <end position="252"/>
    </location>
</feature>
<dbReference type="PANTHER" id="PTHR12183">
    <property type="entry name" value="MITOCHONDRIAL UBIQUITIN LIGASE ACTIVATOR OF NFKB 1"/>
    <property type="match status" value="1"/>
</dbReference>
<evidence type="ECO:0000259" key="16">
    <source>
        <dbReference type="PROSITE" id="PS50089"/>
    </source>
</evidence>
<dbReference type="RefSeq" id="XP_030847811.1">
    <property type="nucleotide sequence ID" value="XM_030991951.1"/>
</dbReference>
<dbReference type="Gene3D" id="3.30.40.10">
    <property type="entry name" value="Zinc/RING finger domain, C3HC4 (zinc finger)"/>
    <property type="match status" value="1"/>
</dbReference>
<evidence type="ECO:0000256" key="2">
    <source>
        <dbReference type="ARBA" id="ARBA00004374"/>
    </source>
</evidence>
<reference evidence="18" key="1">
    <citation type="submission" date="2015-02" db="EMBL/GenBank/DDBJ databases">
        <title>Genome sequencing for Strongylocentrotus purpuratus.</title>
        <authorList>
            <person name="Murali S."/>
            <person name="Liu Y."/>
            <person name="Vee V."/>
            <person name="English A."/>
            <person name="Wang M."/>
            <person name="Skinner E."/>
            <person name="Han Y."/>
            <person name="Muzny D.M."/>
            <person name="Worley K.C."/>
            <person name="Gibbs R.A."/>
        </authorList>
    </citation>
    <scope>NUCLEOTIDE SEQUENCE</scope>
</reference>
<evidence type="ECO:0000313" key="18">
    <source>
        <dbReference type="Proteomes" id="UP000007110"/>
    </source>
</evidence>
<keyword evidence="7 14" id="KW-0863">Zinc-finger</keyword>
<dbReference type="GeneID" id="594222"/>
<dbReference type="AlphaFoldDB" id="A0A7M7PBB2"/>
<dbReference type="KEGG" id="spu:594222"/>
<dbReference type="PANTHER" id="PTHR12183:SF32">
    <property type="entry name" value="MITOCHONDRIAL E3 UBIQUITIN PROTEIN LIGASE 1"/>
    <property type="match status" value="1"/>
</dbReference>
<keyword evidence="13 15" id="KW-0472">Membrane</keyword>
<dbReference type="InterPro" id="IPR001841">
    <property type="entry name" value="Znf_RING"/>
</dbReference>
<dbReference type="FunCoup" id="A0A7M7PBB2">
    <property type="interactions" value="104"/>
</dbReference>
<dbReference type="GO" id="GO:0004842">
    <property type="term" value="F:ubiquitin-protein transferase activity"/>
    <property type="evidence" value="ECO:0000318"/>
    <property type="project" value="GO_Central"/>
</dbReference>
<evidence type="ECO:0000256" key="6">
    <source>
        <dbReference type="ARBA" id="ARBA00022723"/>
    </source>
</evidence>
<dbReference type="GO" id="GO:0008270">
    <property type="term" value="F:zinc ion binding"/>
    <property type="evidence" value="ECO:0007669"/>
    <property type="project" value="UniProtKB-KW"/>
</dbReference>
<dbReference type="OrthoDB" id="66726at2759"/>
<name>A0A7M7PBB2_STRPU</name>
<keyword evidence="11 15" id="KW-1133">Transmembrane helix</keyword>
<reference evidence="17" key="2">
    <citation type="submission" date="2021-01" db="UniProtKB">
        <authorList>
            <consortium name="EnsemblMetazoa"/>
        </authorList>
    </citation>
    <scope>IDENTIFICATION</scope>
</reference>
<accession>A0A7M7PBB2</accession>
<evidence type="ECO:0000256" key="1">
    <source>
        <dbReference type="ARBA" id="ARBA00000900"/>
    </source>
</evidence>
<dbReference type="Proteomes" id="UP000007110">
    <property type="component" value="Unassembled WGS sequence"/>
</dbReference>
<keyword evidence="5 15" id="KW-0812">Transmembrane</keyword>
<dbReference type="Pfam" id="PF13920">
    <property type="entry name" value="zf-C3HC4_3"/>
    <property type="match status" value="1"/>
</dbReference>
<dbReference type="EC" id="2.3.2.27" evidence="3"/>
<dbReference type="OMA" id="YILWKQY"/>
<evidence type="ECO:0000256" key="4">
    <source>
        <dbReference type="ARBA" id="ARBA00022679"/>
    </source>
</evidence>
<proteinExistence type="predicted"/>
<dbReference type="InterPro" id="IPR013083">
    <property type="entry name" value="Znf_RING/FYVE/PHD"/>
</dbReference>
<evidence type="ECO:0000256" key="9">
    <source>
        <dbReference type="ARBA" id="ARBA00022787"/>
    </source>
</evidence>
<evidence type="ECO:0000256" key="8">
    <source>
        <dbReference type="ARBA" id="ARBA00022786"/>
    </source>
</evidence>
<evidence type="ECO:0000313" key="17">
    <source>
        <dbReference type="EnsemblMetazoa" id="XP_030847811"/>
    </source>
</evidence>
<dbReference type="InterPro" id="IPR051652">
    <property type="entry name" value="MDM2_MDM4_MUL1"/>
</dbReference>
<evidence type="ECO:0000256" key="13">
    <source>
        <dbReference type="ARBA" id="ARBA00023136"/>
    </source>
</evidence>
<evidence type="ECO:0000256" key="11">
    <source>
        <dbReference type="ARBA" id="ARBA00022989"/>
    </source>
</evidence>
<keyword evidence="6" id="KW-0479">Metal-binding</keyword>
<dbReference type="GO" id="GO:0005741">
    <property type="term" value="C:mitochondrial outer membrane"/>
    <property type="evidence" value="ECO:0007669"/>
    <property type="project" value="UniProtKB-SubCell"/>
</dbReference>
<feature type="domain" description="RING-type" evidence="16">
    <location>
        <begin position="294"/>
        <end position="331"/>
    </location>
</feature>
<comment type="subcellular location">
    <subcellularLocation>
        <location evidence="2">Mitochondrion outer membrane</location>
        <topology evidence="2">Multi-pass membrane protein</topology>
    </subcellularLocation>
</comment>
<evidence type="ECO:0000256" key="14">
    <source>
        <dbReference type="PROSITE-ProRule" id="PRU00175"/>
    </source>
</evidence>
<dbReference type="SUPFAM" id="SSF57850">
    <property type="entry name" value="RING/U-box"/>
    <property type="match status" value="1"/>
</dbReference>
<organism evidence="17 18">
    <name type="scientific">Strongylocentrotus purpuratus</name>
    <name type="common">Purple sea urchin</name>
    <dbReference type="NCBI Taxonomy" id="7668"/>
    <lineage>
        <taxon>Eukaryota</taxon>
        <taxon>Metazoa</taxon>
        <taxon>Echinodermata</taxon>
        <taxon>Eleutherozoa</taxon>
        <taxon>Echinozoa</taxon>
        <taxon>Echinoidea</taxon>
        <taxon>Euechinoidea</taxon>
        <taxon>Echinacea</taxon>
        <taxon>Camarodonta</taxon>
        <taxon>Echinidea</taxon>
        <taxon>Strongylocentrotidae</taxon>
        <taxon>Strongylocentrotus</taxon>
    </lineage>
</organism>
<dbReference type="PROSITE" id="PS50089">
    <property type="entry name" value="ZF_RING_2"/>
    <property type="match status" value="1"/>
</dbReference>
<sequence length="343" mass="38412">MILEYCLLGASAAATGLFSIFWHKKARTLGEVKDAPVLELNEDLVNMLSTAPNQTLPYAVIEGNIKAVEQSIKSEYVVGVVGVIQTLLCREHKTEWSKSTRLWYDTTRLIRDTTKHVPFEVTRGKVGLGVEDALVATGLELETIHDKFFPYNTSLGNNILSWASGEKTKGFQEIERMLPEGALLTGVGELAIVNGKMMLRPPTSGLDYILSLSGQSGILRELRSKLRRWKVLVAICGSTTVVMLCIVLWKWFKRYQEQRSYDMYVQRVIQQRAVQSEGSDVDDLQGRYQDLDSCAICLSRPRDCVLLNCGHVCACSECAIVLQPPQCPICRDRIARIVPLYHA</sequence>
<evidence type="ECO:0000256" key="12">
    <source>
        <dbReference type="ARBA" id="ARBA00023128"/>
    </source>
</evidence>
<dbReference type="SMART" id="SM00184">
    <property type="entry name" value="RING"/>
    <property type="match status" value="1"/>
</dbReference>
<comment type="catalytic activity">
    <reaction evidence="1">
        <text>S-ubiquitinyl-[E2 ubiquitin-conjugating enzyme]-L-cysteine + [acceptor protein]-L-lysine = [E2 ubiquitin-conjugating enzyme]-L-cysteine + N(6)-ubiquitinyl-[acceptor protein]-L-lysine.</text>
        <dbReference type="EC" id="2.3.2.27"/>
    </reaction>
</comment>
<keyword evidence="8" id="KW-0833">Ubl conjugation pathway</keyword>
<dbReference type="GO" id="GO:0016567">
    <property type="term" value="P:protein ubiquitination"/>
    <property type="evidence" value="ECO:0000318"/>
    <property type="project" value="GO_Central"/>
</dbReference>
<evidence type="ECO:0000256" key="3">
    <source>
        <dbReference type="ARBA" id="ARBA00012483"/>
    </source>
</evidence>
<keyword evidence="18" id="KW-1185">Reference proteome</keyword>
<protein>
    <recommendedName>
        <fullName evidence="3">RING-type E3 ubiquitin transferase</fullName>
        <ecNumber evidence="3">2.3.2.27</ecNumber>
    </recommendedName>
</protein>
<evidence type="ECO:0000256" key="7">
    <source>
        <dbReference type="ARBA" id="ARBA00022771"/>
    </source>
</evidence>
<dbReference type="Pfam" id="PF12483">
    <property type="entry name" value="GIDE"/>
    <property type="match status" value="1"/>
</dbReference>
<dbReference type="FunFam" id="3.30.40.10:FF:001286">
    <property type="entry name" value="Predicted protein"/>
    <property type="match status" value="1"/>
</dbReference>
<keyword evidence="9" id="KW-1000">Mitochondrion outer membrane</keyword>
<dbReference type="EnsemblMetazoa" id="XM_030991951">
    <property type="protein sequence ID" value="XP_030847811"/>
    <property type="gene ID" value="LOC594222"/>
</dbReference>
<evidence type="ECO:0000256" key="10">
    <source>
        <dbReference type="ARBA" id="ARBA00022833"/>
    </source>
</evidence>
<evidence type="ECO:0000256" key="15">
    <source>
        <dbReference type="SAM" id="Phobius"/>
    </source>
</evidence>
<dbReference type="GO" id="GO:0061630">
    <property type="term" value="F:ubiquitin protein ligase activity"/>
    <property type="evidence" value="ECO:0007669"/>
    <property type="project" value="UniProtKB-EC"/>
</dbReference>
<dbReference type="InParanoid" id="A0A7M7PBB2"/>
<keyword evidence="12" id="KW-0496">Mitochondrion</keyword>
<dbReference type="InterPro" id="IPR022170">
    <property type="entry name" value="MUL1-like"/>
</dbReference>
<keyword evidence="10" id="KW-0862">Zinc</keyword>
<keyword evidence="4" id="KW-0808">Transferase</keyword>
<dbReference type="CTD" id="79594"/>
<evidence type="ECO:0000256" key="5">
    <source>
        <dbReference type="ARBA" id="ARBA00022692"/>
    </source>
</evidence>